<dbReference type="Pfam" id="PF01545">
    <property type="entry name" value="Cation_efflux"/>
    <property type="match status" value="1"/>
</dbReference>
<dbReference type="PANTHER" id="PTHR13414">
    <property type="entry name" value="HUEL-CATION TRANSPORTER"/>
    <property type="match status" value="1"/>
</dbReference>
<dbReference type="PANTHER" id="PTHR13414:SF9">
    <property type="entry name" value="PROTON-COUPLED ZINC ANTIPORTER SLC30A9, MITOCHONDRIAL"/>
    <property type="match status" value="1"/>
</dbReference>
<feature type="transmembrane region" description="Helical" evidence="6">
    <location>
        <begin position="202"/>
        <end position="220"/>
    </location>
</feature>
<keyword evidence="5 6" id="KW-0472">Membrane</keyword>
<sequence length="328" mass="34840">MVDYHRAMAKSGSTLTVVLAGAMNLAIAVLKLIAGLVTGSAAMLAEAGHSVADTLTELLLLTALRVSGRPADRRHPFGYGKARYFWSLLAAVSIFVSGAVFALYEGFSTVFGEPEEQTSPHVAYVVLAIAFALESVSWLQARRQVSREAAAAHRTFFVHLRQSEDPTSKTVLYEDSAALAGLLLAFAGVGMHQLTGSSVWDGVASVAIGVLLAFVAYLLGRTNAGLLIGRQAAPDLVHALRAALAAAREVDAVVDLQTMLIGTDRVLVCARVDFDDALGAAELERACVRMATELRAAHPAVAEVFIEPVPRTDQELRAAVLARYGELD</sequence>
<dbReference type="GO" id="GO:0016020">
    <property type="term" value="C:membrane"/>
    <property type="evidence" value="ECO:0007669"/>
    <property type="project" value="UniProtKB-SubCell"/>
</dbReference>
<protein>
    <submittedName>
        <fullName evidence="8">Cation diffusion facilitator transporter</fullName>
    </submittedName>
</protein>
<dbReference type="InterPro" id="IPR036837">
    <property type="entry name" value="Cation_efflux_CTD_sf"/>
</dbReference>
<feature type="transmembrane region" description="Helical" evidence="6">
    <location>
        <begin position="12"/>
        <end position="34"/>
    </location>
</feature>
<feature type="domain" description="Cation efflux protein transmembrane" evidence="7">
    <location>
        <begin position="18"/>
        <end position="227"/>
    </location>
</feature>
<dbReference type="InterPro" id="IPR040177">
    <property type="entry name" value="SLC30A9"/>
</dbReference>
<dbReference type="SUPFAM" id="SSF161111">
    <property type="entry name" value="Cation efflux protein transmembrane domain-like"/>
    <property type="match status" value="1"/>
</dbReference>
<keyword evidence="9" id="KW-1185">Reference proteome</keyword>
<reference evidence="8" key="2">
    <citation type="submission" date="2020-09" db="EMBL/GenBank/DDBJ databases">
        <authorList>
            <person name="Sun Q."/>
            <person name="Ohkuma M."/>
        </authorList>
    </citation>
    <scope>NUCLEOTIDE SEQUENCE</scope>
    <source>
        <strain evidence="8">JCM 3276</strain>
    </source>
</reference>
<proteinExistence type="predicted"/>
<dbReference type="EMBL" id="BMRB01000003">
    <property type="protein sequence ID" value="GGS42436.1"/>
    <property type="molecule type" value="Genomic_DNA"/>
</dbReference>
<evidence type="ECO:0000256" key="5">
    <source>
        <dbReference type="ARBA" id="ARBA00023136"/>
    </source>
</evidence>
<dbReference type="GO" id="GO:0008324">
    <property type="term" value="F:monoatomic cation transmembrane transporter activity"/>
    <property type="evidence" value="ECO:0007669"/>
    <property type="project" value="InterPro"/>
</dbReference>
<dbReference type="InterPro" id="IPR027469">
    <property type="entry name" value="Cation_efflux_TMD_sf"/>
</dbReference>
<keyword evidence="3 6" id="KW-0812">Transmembrane</keyword>
<organism evidence="8 9">
    <name type="scientific">Actinokineospora fastidiosa</name>
    <dbReference type="NCBI Taxonomy" id="1816"/>
    <lineage>
        <taxon>Bacteria</taxon>
        <taxon>Bacillati</taxon>
        <taxon>Actinomycetota</taxon>
        <taxon>Actinomycetes</taxon>
        <taxon>Pseudonocardiales</taxon>
        <taxon>Pseudonocardiaceae</taxon>
        <taxon>Actinokineospora</taxon>
    </lineage>
</organism>
<evidence type="ECO:0000313" key="8">
    <source>
        <dbReference type="EMBL" id="GGS42436.1"/>
    </source>
</evidence>
<dbReference type="NCBIfam" id="TIGR01297">
    <property type="entry name" value="CDF"/>
    <property type="match status" value="1"/>
</dbReference>
<comment type="subcellular location">
    <subcellularLocation>
        <location evidence="1">Membrane</location>
        <topology evidence="1">Multi-pass membrane protein</topology>
    </subcellularLocation>
</comment>
<evidence type="ECO:0000259" key="7">
    <source>
        <dbReference type="Pfam" id="PF01545"/>
    </source>
</evidence>
<evidence type="ECO:0000256" key="6">
    <source>
        <dbReference type="SAM" id="Phobius"/>
    </source>
</evidence>
<dbReference type="Proteomes" id="UP000660680">
    <property type="component" value="Unassembled WGS sequence"/>
</dbReference>
<dbReference type="AlphaFoldDB" id="A0A918GK44"/>
<comment type="caution">
    <text evidence="8">The sequence shown here is derived from an EMBL/GenBank/DDBJ whole genome shotgun (WGS) entry which is preliminary data.</text>
</comment>
<dbReference type="GO" id="GO:0006829">
    <property type="term" value="P:zinc ion transport"/>
    <property type="evidence" value="ECO:0007669"/>
    <property type="project" value="InterPro"/>
</dbReference>
<reference evidence="8" key="1">
    <citation type="journal article" date="2014" name="Int. J. Syst. Evol. Microbiol.">
        <title>Complete genome sequence of Corynebacterium casei LMG S-19264T (=DSM 44701T), isolated from a smear-ripened cheese.</title>
        <authorList>
            <consortium name="US DOE Joint Genome Institute (JGI-PGF)"/>
            <person name="Walter F."/>
            <person name="Albersmeier A."/>
            <person name="Kalinowski J."/>
            <person name="Ruckert C."/>
        </authorList>
    </citation>
    <scope>NUCLEOTIDE SEQUENCE</scope>
    <source>
        <strain evidence="8">JCM 3276</strain>
    </source>
</reference>
<dbReference type="Gene3D" id="1.20.1510.10">
    <property type="entry name" value="Cation efflux protein transmembrane domain"/>
    <property type="match status" value="1"/>
</dbReference>
<gene>
    <name evidence="8" type="ORF">GCM10010171_41630</name>
</gene>
<keyword evidence="2" id="KW-0813">Transport</keyword>
<dbReference type="InterPro" id="IPR002524">
    <property type="entry name" value="Cation_efflux"/>
</dbReference>
<dbReference type="SUPFAM" id="SSF160240">
    <property type="entry name" value="Cation efflux protein cytoplasmic domain-like"/>
    <property type="match status" value="1"/>
</dbReference>
<evidence type="ECO:0000256" key="3">
    <source>
        <dbReference type="ARBA" id="ARBA00022692"/>
    </source>
</evidence>
<feature type="transmembrane region" description="Helical" evidence="6">
    <location>
        <begin position="171"/>
        <end position="190"/>
    </location>
</feature>
<evidence type="ECO:0000313" key="9">
    <source>
        <dbReference type="Proteomes" id="UP000660680"/>
    </source>
</evidence>
<evidence type="ECO:0000256" key="1">
    <source>
        <dbReference type="ARBA" id="ARBA00004141"/>
    </source>
</evidence>
<feature type="transmembrane region" description="Helical" evidence="6">
    <location>
        <begin position="84"/>
        <end position="102"/>
    </location>
</feature>
<keyword evidence="4 6" id="KW-1133">Transmembrane helix</keyword>
<evidence type="ECO:0000256" key="4">
    <source>
        <dbReference type="ARBA" id="ARBA00022989"/>
    </source>
</evidence>
<feature type="transmembrane region" description="Helical" evidence="6">
    <location>
        <begin position="122"/>
        <end position="139"/>
    </location>
</feature>
<evidence type="ECO:0000256" key="2">
    <source>
        <dbReference type="ARBA" id="ARBA00022448"/>
    </source>
</evidence>
<name>A0A918GK44_9PSEU</name>
<dbReference type="InterPro" id="IPR058533">
    <property type="entry name" value="Cation_efflux_TM"/>
</dbReference>
<accession>A0A918GK44</accession>